<feature type="chain" id="PRO_5034949022" description="SnoaL-like domain-containing protein" evidence="1">
    <location>
        <begin position="25"/>
        <end position="218"/>
    </location>
</feature>
<evidence type="ECO:0008006" key="4">
    <source>
        <dbReference type="Google" id="ProtNLM"/>
    </source>
</evidence>
<reference evidence="2" key="1">
    <citation type="submission" date="2020-02" db="EMBL/GenBank/DDBJ databases">
        <authorList>
            <person name="Palmer J.M."/>
        </authorList>
    </citation>
    <scope>NUCLEOTIDE SEQUENCE</scope>
    <source>
        <strain evidence="2">EPUS1.4</strain>
        <tissue evidence="2">Thallus</tissue>
    </source>
</reference>
<dbReference type="AlphaFoldDB" id="A0A8H7ABF3"/>
<comment type="caution">
    <text evidence="2">The sequence shown here is derived from an EMBL/GenBank/DDBJ whole genome shotgun (WGS) entry which is preliminary data.</text>
</comment>
<keyword evidence="1" id="KW-0732">Signal</keyword>
<gene>
    <name evidence="2" type="ORF">GJ744_012305</name>
</gene>
<proteinExistence type="predicted"/>
<feature type="signal peptide" evidence="1">
    <location>
        <begin position="1"/>
        <end position="24"/>
    </location>
</feature>
<evidence type="ECO:0000256" key="1">
    <source>
        <dbReference type="SAM" id="SignalP"/>
    </source>
</evidence>
<sequence>MRVLVHRFILLAFTALCLVYLVDAVPPNPLSAVAALEPRKPPPKAAPGCPTARFLHTQAEYFLRSFYDPDIKKYFGSYEGYTQDWFWDQFSIIDTTSNYPAEQKGKKLAAPGNWAKSRREFSNILTEVIPKIRNVLGDIDWDKNELYFGGMEDNDCLTGFWKGTYIATLKKPYGGKKTGTKVRWTHYHTIKVGKLDPNIGFQILNATVHTDWSAFYNS</sequence>
<dbReference type="Proteomes" id="UP000606974">
    <property type="component" value="Unassembled WGS sequence"/>
</dbReference>
<protein>
    <recommendedName>
        <fullName evidence="4">SnoaL-like domain-containing protein</fullName>
    </recommendedName>
</protein>
<name>A0A8H7ABF3_9EURO</name>
<dbReference type="EMBL" id="JAACFV010000095">
    <property type="protein sequence ID" value="KAF7506058.1"/>
    <property type="molecule type" value="Genomic_DNA"/>
</dbReference>
<keyword evidence="3" id="KW-1185">Reference proteome</keyword>
<accession>A0A8H7ABF3</accession>
<organism evidence="2 3">
    <name type="scientific">Endocarpon pusillum</name>
    <dbReference type="NCBI Taxonomy" id="364733"/>
    <lineage>
        <taxon>Eukaryota</taxon>
        <taxon>Fungi</taxon>
        <taxon>Dikarya</taxon>
        <taxon>Ascomycota</taxon>
        <taxon>Pezizomycotina</taxon>
        <taxon>Eurotiomycetes</taxon>
        <taxon>Chaetothyriomycetidae</taxon>
        <taxon>Verrucariales</taxon>
        <taxon>Verrucariaceae</taxon>
        <taxon>Endocarpon</taxon>
    </lineage>
</organism>
<dbReference type="OrthoDB" id="10333161at2759"/>
<evidence type="ECO:0000313" key="2">
    <source>
        <dbReference type="EMBL" id="KAF7506058.1"/>
    </source>
</evidence>
<evidence type="ECO:0000313" key="3">
    <source>
        <dbReference type="Proteomes" id="UP000606974"/>
    </source>
</evidence>